<comment type="similarity">
    <text evidence="1">Belongs to the morbillivirus P protein family.</text>
</comment>
<evidence type="ECO:0000313" key="10">
    <source>
        <dbReference type="Proteomes" id="UP001261815"/>
    </source>
</evidence>
<dbReference type="EMBL" id="MZ328284">
    <property type="protein sequence ID" value="UBB42341.1"/>
    <property type="molecule type" value="Viral_cRNA"/>
</dbReference>
<dbReference type="GO" id="GO:0003723">
    <property type="term" value="F:RNA binding"/>
    <property type="evidence" value="ECO:0007669"/>
    <property type="project" value="InterPro"/>
</dbReference>
<reference evidence="9" key="1">
    <citation type="submission" date="2021-05" db="EMBL/GenBank/DDBJ databases">
        <title>Comparation of mammalian active virome structures and with host-virus interactions in sympatric communities.</title>
        <authorList>
            <person name="Tan Z."/>
            <person name="Nie F.-Y."/>
            <person name="Zhang Y.-Z."/>
        </authorList>
    </citation>
    <scope>NUCLEOTIDE SEQUENCE</scope>
    <source>
        <strain evidence="9">LQS_qingmao</strain>
    </source>
</reference>
<sequence length="497" mass="54873">MADQNQKTIDNALHIIQTVKEAAIEGSSTEAVQKLLQSCRIQTKNQKSPREISVLPPLSETERKSDAERALVGAFEEMQAVKKVNSYGDDNSQIYDKGGNINIHKVPVYVDDDQQNPDETPIIQRVGSPSSAGAMSDSGRKNPFHSSTPYATDDDAKSSMGDGMWQLDNIRPMKRQDISIASDSEVVDLLKSKSTPPTPALRRLNLPKMKALDDINLGNDSIKKGTDESTTLSGITMGSSSKVGATQSVHQSNPNQEESRAGAETVPRFVHSVRRTKKLSYCTDSEYEGYCAEEEDLDASLHDVSVVAEERITLQIIYDNQMMIIEKLDQLLALKNDVDAIKKQLTKNNLALSTIEGHLSSVMLAIPGSGKPYNDVETNPDLKPILGRDKIRAMPEIAYKNPRQIKINEGESSRIIYTMKPSMYLNPVSDTDNNATRFGVDDSIETRSVILSLIKTNIKDASLQKEMIHALSMTQGKNELEKFHQMLTSYIGGAMPN</sequence>
<accession>A0AAE8XS98</accession>
<dbReference type="Proteomes" id="UP001261815">
    <property type="component" value="Segment"/>
</dbReference>
<feature type="region of interest" description="Disordered" evidence="7">
    <location>
        <begin position="113"/>
        <end position="159"/>
    </location>
</feature>
<protein>
    <recommendedName>
        <fullName evidence="2">Phosphoprotein</fullName>
    </recommendedName>
</protein>
<evidence type="ECO:0000256" key="2">
    <source>
        <dbReference type="ARBA" id="ARBA00020572"/>
    </source>
</evidence>
<dbReference type="Pfam" id="PF13825">
    <property type="entry name" value="Paramyxo_P_V_N"/>
    <property type="match status" value="1"/>
</dbReference>
<evidence type="ECO:0000256" key="6">
    <source>
        <dbReference type="ARBA" id="ARBA00060014"/>
    </source>
</evidence>
<dbReference type="InterPro" id="IPR016075">
    <property type="entry name" value="RNA_pol_Pprot-P_XD_paramyxovir"/>
</dbReference>
<evidence type="ECO:0000256" key="4">
    <source>
        <dbReference type="ARBA" id="ARBA00022553"/>
    </source>
</evidence>
<dbReference type="GO" id="GO:0003968">
    <property type="term" value="F:RNA-directed RNA polymerase activity"/>
    <property type="evidence" value="ECO:0007669"/>
    <property type="project" value="InterPro"/>
</dbReference>
<proteinExistence type="inferred from homology"/>
<evidence type="ECO:0000313" key="9">
    <source>
        <dbReference type="EMBL" id="UBB42341.1"/>
    </source>
</evidence>
<dbReference type="InterPro" id="IPR004897">
    <property type="entry name" value="P/V_Pprotein_paramyxoviral"/>
</dbReference>
<dbReference type="Gene3D" id="1.20.5.110">
    <property type="match status" value="1"/>
</dbReference>
<keyword evidence="10" id="KW-1185">Reference proteome</keyword>
<dbReference type="GO" id="GO:0019079">
    <property type="term" value="P:viral genome replication"/>
    <property type="evidence" value="ECO:0007669"/>
    <property type="project" value="InterPro"/>
</dbReference>
<evidence type="ECO:0000256" key="3">
    <source>
        <dbReference type="ARBA" id="ARBA00022495"/>
    </source>
</evidence>
<organism evidence="9 10">
    <name type="scientific">Longquan Berylmys bowersi morbillivirus 1</name>
    <dbReference type="NCBI Taxonomy" id="2877504"/>
    <lineage>
        <taxon>Viruses</taxon>
        <taxon>Riboviria</taxon>
        <taxon>Orthornavirae</taxon>
        <taxon>Negarnaviricota</taxon>
        <taxon>Haploviricotina</taxon>
        <taxon>Monjiviricetes</taxon>
        <taxon>Mononegavirales</taxon>
        <taxon>Paramyxoviridae</taxon>
        <taxon>Orthoparamyxovirinae</taxon>
        <taxon>Paramorbillivirus</taxon>
        <taxon>Paramorbillivirus berylmysis</taxon>
    </lineage>
</organism>
<dbReference type="Pfam" id="PF03210">
    <property type="entry name" value="Paramyx_P_V_C"/>
    <property type="match status" value="1"/>
</dbReference>
<evidence type="ECO:0000256" key="7">
    <source>
        <dbReference type="SAM" id="MobiDB-lite"/>
    </source>
</evidence>
<dbReference type="GO" id="GO:0006351">
    <property type="term" value="P:DNA-templated transcription"/>
    <property type="evidence" value="ECO:0007669"/>
    <property type="project" value="InterPro"/>
</dbReference>
<name>A0AAE8XS98_9MONO</name>
<evidence type="ECO:0000256" key="5">
    <source>
        <dbReference type="ARBA" id="ARBA00022953"/>
    </source>
</evidence>
<comment type="function">
    <text evidence="6">Essential cofactor of the RNA polymerase L that plays a central role in the transcription and replication by forming the polymerase complex with RNA polymerase L and recruiting L to the genomic N-RNA template for RNA synthesis. Also plays a central role in the encapsidation of nascent RNA chains by forming the encapsidation complex with the nucleocapsid protein N (N-P complex). Acts as a chaperone for newly synthesized free N protein, so-called N0, allowing encapsidation of nascent RNA chains during replication. The nucleoprotein protein N prevents excessive phosphorylation of P, which leads to down-regulation of viral transcription/ replication. Participates, together with N, in the formation of viral factories (viroplasms), which are large inclusions in the host cytoplasm where replication takes place.</text>
</comment>
<feature type="region of interest" description="Disordered" evidence="7">
    <location>
        <begin position="223"/>
        <end position="264"/>
    </location>
</feature>
<dbReference type="SUPFAM" id="SSF101089">
    <property type="entry name" value="Phosphoprotein XD domain"/>
    <property type="match status" value="1"/>
</dbReference>
<dbReference type="InterPro" id="IPR028243">
    <property type="entry name" value="Paramyxo_P/V_N"/>
</dbReference>
<keyword evidence="3" id="KW-0691">RNA editing</keyword>
<evidence type="ECO:0000256" key="1">
    <source>
        <dbReference type="ARBA" id="ARBA00008617"/>
    </source>
</evidence>
<dbReference type="Gene3D" id="1.10.8.10">
    <property type="entry name" value="DNA helicase RuvA subunit, C-terminal domain"/>
    <property type="match status" value="1"/>
</dbReference>
<feature type="domain" description="Paramyxovirus structural protein P/V N-terminal" evidence="8">
    <location>
        <begin position="168"/>
        <end position="280"/>
    </location>
</feature>
<evidence type="ECO:0000259" key="8">
    <source>
        <dbReference type="Pfam" id="PF13825"/>
    </source>
</evidence>
<feature type="compositionally biased region" description="Polar residues" evidence="7">
    <location>
        <begin position="228"/>
        <end position="256"/>
    </location>
</feature>
<keyword evidence="4" id="KW-0597">Phosphoprotein</keyword>
<keyword evidence="5" id="KW-0693">Viral RNA replication</keyword>